<sequence length="274" mass="31562">MYWNHKIEQQDIPSKADFLVQVTTYVNNFVGGEVSGEVIRQLVNYTHLYTAEQESPALHRDFGQFVQDHEFLTAVVFEKLSLFPKIVGICGTYYAMQYFEPLTKNPMQPFNLSWRSKLWRALDMIKYLGLLETSGREPLHLCDVKHDHFGWDERGRLSFLDLDSVLSETFLLRTMQDTPHCDTHHDCSYFDCQGRCHLRTHRCHLQRTNTNLQVVCDKVFLGHTASLLSLYGLLVSSEASQDLQDALHLCSTNKGMTVDSMTDILTRASNALMF</sequence>
<gene>
    <name evidence="2" type="primary">FAM69C</name>
    <name evidence="2" type="ORF">GWK47_001777</name>
</gene>
<dbReference type="AlphaFoldDB" id="A0A8J5CI92"/>
<protein>
    <submittedName>
        <fullName evidence="2">Protein FAM69C</fullName>
    </submittedName>
</protein>
<evidence type="ECO:0000259" key="1">
    <source>
        <dbReference type="Pfam" id="PF12260"/>
    </source>
</evidence>
<comment type="caution">
    <text evidence="2">The sequence shown here is derived from an EMBL/GenBank/DDBJ whole genome shotgun (WGS) entry which is preliminary data.</text>
</comment>
<dbReference type="PANTHER" id="PTHR21093:SF2">
    <property type="entry name" value="DIVERGENT PROTEIN KINASE DOMAIN 1C"/>
    <property type="match status" value="1"/>
</dbReference>
<accession>A0A8J5CI92</accession>
<dbReference type="Proteomes" id="UP000770661">
    <property type="component" value="Unassembled WGS sequence"/>
</dbReference>
<evidence type="ECO:0000313" key="3">
    <source>
        <dbReference type="Proteomes" id="UP000770661"/>
    </source>
</evidence>
<dbReference type="EMBL" id="JACEEZ010021206">
    <property type="protein sequence ID" value="KAG0713701.1"/>
    <property type="molecule type" value="Genomic_DNA"/>
</dbReference>
<organism evidence="2 3">
    <name type="scientific">Chionoecetes opilio</name>
    <name type="common">Atlantic snow crab</name>
    <name type="synonym">Cancer opilio</name>
    <dbReference type="NCBI Taxonomy" id="41210"/>
    <lineage>
        <taxon>Eukaryota</taxon>
        <taxon>Metazoa</taxon>
        <taxon>Ecdysozoa</taxon>
        <taxon>Arthropoda</taxon>
        <taxon>Crustacea</taxon>
        <taxon>Multicrustacea</taxon>
        <taxon>Malacostraca</taxon>
        <taxon>Eumalacostraca</taxon>
        <taxon>Eucarida</taxon>
        <taxon>Decapoda</taxon>
        <taxon>Pleocyemata</taxon>
        <taxon>Brachyura</taxon>
        <taxon>Eubrachyura</taxon>
        <taxon>Majoidea</taxon>
        <taxon>Majidae</taxon>
        <taxon>Chionoecetes</taxon>
    </lineage>
</organism>
<dbReference type="Pfam" id="PF12260">
    <property type="entry name" value="PIP49_C"/>
    <property type="match status" value="1"/>
</dbReference>
<dbReference type="OrthoDB" id="8543887at2759"/>
<keyword evidence="3" id="KW-1185">Reference proteome</keyword>
<evidence type="ECO:0000313" key="2">
    <source>
        <dbReference type="EMBL" id="KAG0713701.1"/>
    </source>
</evidence>
<proteinExistence type="predicted"/>
<feature type="domain" description="FAM69 protein-kinase" evidence="1">
    <location>
        <begin position="65"/>
        <end position="252"/>
    </location>
</feature>
<name>A0A8J5CI92_CHIOP</name>
<dbReference type="InterPro" id="IPR022049">
    <property type="entry name" value="FAM69_kinase_dom"/>
</dbReference>
<dbReference type="PANTHER" id="PTHR21093">
    <property type="entry name" value="DIVERGENT PROTEIN KINASE DOMAIN 1C-RELATED"/>
    <property type="match status" value="1"/>
</dbReference>
<reference evidence="2" key="1">
    <citation type="submission" date="2020-07" db="EMBL/GenBank/DDBJ databases">
        <title>The High-quality genome of the commercially important snow crab, Chionoecetes opilio.</title>
        <authorList>
            <person name="Jeong J.-H."/>
            <person name="Ryu S."/>
        </authorList>
    </citation>
    <scope>NUCLEOTIDE SEQUENCE</scope>
    <source>
        <strain evidence="2">MADBK_172401_WGS</strain>
        <tissue evidence="2">Digestive gland</tissue>
    </source>
</reference>